<evidence type="ECO:0000313" key="13">
    <source>
        <dbReference type="EMBL" id="QTV05913.1"/>
    </source>
</evidence>
<organism evidence="13 14">
    <name type="scientific">Faecalibacter bovis</name>
    <dbReference type="NCBI Taxonomy" id="2898187"/>
    <lineage>
        <taxon>Bacteria</taxon>
        <taxon>Pseudomonadati</taxon>
        <taxon>Bacteroidota</taxon>
        <taxon>Flavobacteriia</taxon>
        <taxon>Flavobacteriales</taxon>
        <taxon>Weeksellaceae</taxon>
        <taxon>Faecalibacter</taxon>
    </lineage>
</organism>
<keyword evidence="7 13" id="KW-0255">Endonuclease</keyword>
<evidence type="ECO:0000256" key="9">
    <source>
        <dbReference type="ARBA" id="ARBA00022840"/>
    </source>
</evidence>
<evidence type="ECO:0000313" key="14">
    <source>
        <dbReference type="Proteomes" id="UP000672011"/>
    </source>
</evidence>
<dbReference type="InterPro" id="IPR027417">
    <property type="entry name" value="P-loop_NTPase"/>
</dbReference>
<keyword evidence="8" id="KW-0378">Hydrolase</keyword>
<dbReference type="Pfam" id="PF18766">
    <property type="entry name" value="SWI2_SNF2"/>
    <property type="match status" value="1"/>
</dbReference>
<evidence type="ECO:0000256" key="11">
    <source>
        <dbReference type="SAM" id="Coils"/>
    </source>
</evidence>
<evidence type="ECO:0000256" key="8">
    <source>
        <dbReference type="ARBA" id="ARBA00022801"/>
    </source>
</evidence>
<dbReference type="SMART" id="SM00487">
    <property type="entry name" value="DEXDc"/>
    <property type="match status" value="1"/>
</dbReference>
<dbReference type="InterPro" id="IPR040980">
    <property type="entry name" value="SWI2_SNF2"/>
</dbReference>
<feature type="coiled-coil region" evidence="11">
    <location>
        <begin position="718"/>
        <end position="745"/>
    </location>
</feature>
<dbReference type="Pfam" id="PF04313">
    <property type="entry name" value="HSDR_N"/>
    <property type="match status" value="1"/>
</dbReference>
<dbReference type="Gene3D" id="3.90.1570.50">
    <property type="match status" value="1"/>
</dbReference>
<keyword evidence="4" id="KW-0540">Nuclease</keyword>
<proteinExistence type="inferred from homology"/>
<gene>
    <name evidence="13" type="ORF">J9309_00755</name>
</gene>
<evidence type="ECO:0000256" key="6">
    <source>
        <dbReference type="ARBA" id="ARBA00022747"/>
    </source>
</evidence>
<dbReference type="RefSeq" id="WP_230476555.1">
    <property type="nucleotide sequence ID" value="NZ_CP072842.1"/>
</dbReference>
<protein>
    <recommendedName>
        <fullName evidence="3">type I site-specific deoxyribonuclease</fullName>
        <ecNumber evidence="3">3.1.21.3</ecNumber>
    </recommendedName>
</protein>
<evidence type="ECO:0000256" key="5">
    <source>
        <dbReference type="ARBA" id="ARBA00022741"/>
    </source>
</evidence>
<evidence type="ECO:0000259" key="12">
    <source>
        <dbReference type="PROSITE" id="PS51192"/>
    </source>
</evidence>
<dbReference type="InterPro" id="IPR051268">
    <property type="entry name" value="Type-I_R_enzyme_R_subunit"/>
</dbReference>
<dbReference type="EC" id="3.1.21.3" evidence="3"/>
<evidence type="ECO:0000256" key="10">
    <source>
        <dbReference type="ARBA" id="ARBA00023125"/>
    </source>
</evidence>
<dbReference type="Gene3D" id="3.40.50.300">
    <property type="entry name" value="P-loop containing nucleotide triphosphate hydrolases"/>
    <property type="match status" value="2"/>
</dbReference>
<feature type="domain" description="Helicase ATP-binding" evidence="12">
    <location>
        <begin position="304"/>
        <end position="480"/>
    </location>
</feature>
<keyword evidence="6" id="KW-0680">Restriction system</keyword>
<dbReference type="Pfam" id="PF22679">
    <property type="entry name" value="T1R_D3-like"/>
    <property type="match status" value="1"/>
</dbReference>
<name>A0ABX7XDD7_9FLAO</name>
<keyword evidence="9" id="KW-0067">ATP-binding</keyword>
<dbReference type="PANTHER" id="PTHR30195">
    <property type="entry name" value="TYPE I SITE-SPECIFIC DEOXYRIBONUCLEASE PROTEIN SUBUNIT M AND R"/>
    <property type="match status" value="1"/>
</dbReference>
<keyword evidence="10" id="KW-0238">DNA-binding</keyword>
<evidence type="ECO:0000256" key="7">
    <source>
        <dbReference type="ARBA" id="ARBA00022759"/>
    </source>
</evidence>
<dbReference type="SUPFAM" id="SSF52540">
    <property type="entry name" value="P-loop containing nucleoside triphosphate hydrolases"/>
    <property type="match status" value="2"/>
</dbReference>
<keyword evidence="5" id="KW-0547">Nucleotide-binding</keyword>
<dbReference type="CDD" id="cd22332">
    <property type="entry name" value="HsdR_N"/>
    <property type="match status" value="1"/>
</dbReference>
<evidence type="ECO:0000256" key="4">
    <source>
        <dbReference type="ARBA" id="ARBA00022722"/>
    </source>
</evidence>
<dbReference type="GO" id="GO:0004519">
    <property type="term" value="F:endonuclease activity"/>
    <property type="evidence" value="ECO:0007669"/>
    <property type="project" value="UniProtKB-KW"/>
</dbReference>
<dbReference type="Proteomes" id="UP000672011">
    <property type="component" value="Chromosome"/>
</dbReference>
<accession>A0ABX7XDD7</accession>
<evidence type="ECO:0000256" key="1">
    <source>
        <dbReference type="ARBA" id="ARBA00000851"/>
    </source>
</evidence>
<dbReference type="InterPro" id="IPR007409">
    <property type="entry name" value="Restrct_endonuc_type1_HsdR_N"/>
</dbReference>
<dbReference type="InterPro" id="IPR014001">
    <property type="entry name" value="Helicase_ATP-bd"/>
</dbReference>
<dbReference type="PANTHER" id="PTHR30195:SF15">
    <property type="entry name" value="TYPE I RESTRICTION ENZYME HINDI ENDONUCLEASE SUBUNIT"/>
    <property type="match status" value="1"/>
</dbReference>
<reference evidence="14" key="2">
    <citation type="submission" date="2021-04" db="EMBL/GenBank/DDBJ databases">
        <title>Taxonomy of Flavobacteriaceae bacterium ZY171143.</title>
        <authorList>
            <person name="Li F."/>
        </authorList>
    </citation>
    <scope>NUCLEOTIDE SEQUENCE [LARGE SCALE GENOMIC DNA]</scope>
    <source>
        <strain evidence="14">ZY171143</strain>
    </source>
</reference>
<comment type="catalytic activity">
    <reaction evidence="1">
        <text>Endonucleolytic cleavage of DNA to give random double-stranded fragments with terminal 5'-phosphates, ATP is simultaneously hydrolyzed.</text>
        <dbReference type="EC" id="3.1.21.3"/>
    </reaction>
</comment>
<feature type="coiled-coil region" evidence="11">
    <location>
        <begin position="905"/>
        <end position="932"/>
    </location>
</feature>
<evidence type="ECO:0000256" key="3">
    <source>
        <dbReference type="ARBA" id="ARBA00012654"/>
    </source>
</evidence>
<dbReference type="EMBL" id="CP072842">
    <property type="protein sequence ID" value="QTV05913.1"/>
    <property type="molecule type" value="Genomic_DNA"/>
</dbReference>
<dbReference type="InterPro" id="IPR055180">
    <property type="entry name" value="HsdR_RecA-like_helicase_dom_2"/>
</dbReference>
<keyword evidence="11" id="KW-0175">Coiled coil</keyword>
<comment type="similarity">
    <text evidence="2">Belongs to the HsdR family.</text>
</comment>
<sequence>MAFNEDSRVKIPALLHLTRLGYQYIPQNQQKRQEETNIFTEIFFDSIQRINPDATKDEIKVVLDEITLEANFEDLGEKFYKRLTSSSGIKLIDFKDFNNNSFHVTTELTCRNGEEEFRPDITILINGIPLSFIEVKKPNNKDGILAERKRINERFQNPKFRRFANITQLMIFSNNMEYEDGVIEPIQGAYYATSAYKKLHFSYFREDPDYPVQDRLEEINLDNELVILKDNNLYAIKDSPEYITNKHYDSPTNRILTSLLSRQRFAFILKYALAYVHEEENGVPVVQKHIMRYPQIFATMAIAAKLDQGINKGIIWHTQGSGKTALAYYNVKHLTDYYQKKNIIPKFYFIVDRIDLLEQATTEFSNRGLKVNRVNSRVEFINDMKKVGAILNHSGEPEITVVNIQKFSDEVSTDMPIDYDINVQRIYFLDEAHRSYNPKGNYLANLISSDKNSIKIALTGTPLLKEVAKEYDSKKLFGDYIHKYYYNMSIADGYTLRLIREEIKSKFQMQMTEVLERLQVKQGDILKTEVYAHEQYVRPLLEYITDDLIEFRVANNDSSLGAMVVCESATQAKKLFELFEEKYGVQEIDASKLVAEPYNVYQTKQPKLKAALILHDANDKEIRKDLIKGFKSGKVDILFVYNMLLTGFSANRLKKLYLNRVIKDHNLLQALTRVNRPYKSYEYGYVVDFADISKAFDRTNALYYQELQNQLGDDFEFYNNLFKSKEEVQRDLQQVKETLFQYNTQNKEIFSQQIQQIQDKKIVLDLVKALQLAKDLRNVIKLEGYEDVEVDINFSDYNRFLIEARAQLDKLNVVDNLKNKEENTKLLNLALEDVYFDFVKIGENELVLADQLKNQIRSTREALQHNFDQQDPRFISLREELERIFANKKLDEVSQDEMQEHIHLLKNIHDKVKELNRLNNNLKDKYQNDEKYVRIHNRLTENEWLGVQESKLYEALIKVKEKTDEQILKNQNILSNTAFFEKNLMQNVVKEFVQTQKINLDFKTTQKINYLIVNEYQQQYNGYRH</sequence>
<evidence type="ECO:0000256" key="2">
    <source>
        <dbReference type="ARBA" id="ARBA00008598"/>
    </source>
</evidence>
<dbReference type="PROSITE" id="PS51192">
    <property type="entry name" value="HELICASE_ATP_BIND_1"/>
    <property type="match status" value="1"/>
</dbReference>
<keyword evidence="14" id="KW-1185">Reference proteome</keyword>
<reference evidence="13 14" key="1">
    <citation type="journal article" date="2021" name="Int. J. Syst. Evol. Microbiol.">
        <title>Faecalibacter bovis sp. nov., isolated from cow faeces.</title>
        <authorList>
            <person name="Li F."/>
            <person name="Zhao W."/>
            <person name="Hong Q."/>
            <person name="Shao Q."/>
            <person name="Song J."/>
            <person name="Yang S."/>
        </authorList>
    </citation>
    <scope>NUCLEOTIDE SEQUENCE [LARGE SCALE GENOMIC DNA]</scope>
    <source>
        <strain evidence="13 14">ZY171143</strain>
    </source>
</reference>